<keyword evidence="3" id="KW-1185">Reference proteome</keyword>
<dbReference type="Gene3D" id="3.40.1160.10">
    <property type="entry name" value="Acetylglutamate kinase-like"/>
    <property type="match status" value="1"/>
</dbReference>
<protein>
    <recommendedName>
        <fullName evidence="1">Aspartate/glutamate/uridylate kinase domain-containing protein</fullName>
    </recommendedName>
</protein>
<dbReference type="SUPFAM" id="SSF53633">
    <property type="entry name" value="Carbamate kinase-like"/>
    <property type="match status" value="1"/>
</dbReference>
<accession>A0ABP9AY67</accession>
<gene>
    <name evidence="2" type="ORF">GCM10023200_20900</name>
</gene>
<sequence>MTRSVHPEDRAGRDVESAFARQTLLDRELVRAAAPERAERVRLLPWLEVVVLGGSTIVDRGHDVLLPLVDELRGLIASGDHRLLVLTGAGIRARHVLGIGLDLGLPAGALAGLAATESEQNGRLVAALLAAEGVSYLPHETVANQLPVHLAAAHAAVSNGYPPYGVHEFPTSSGRLPVHRTDTGALLLADAYGAARLVYVRDEAALAGLPDEVSAKELLARDGDLPIDRLALERLQLAQHVRAVTLVDGTGAGGLTGALEGRGGVTVTAG</sequence>
<dbReference type="InterPro" id="IPR036393">
    <property type="entry name" value="AceGlu_kinase-like_sf"/>
</dbReference>
<dbReference type="Pfam" id="PF00696">
    <property type="entry name" value="AA_kinase"/>
    <property type="match status" value="1"/>
</dbReference>
<evidence type="ECO:0000313" key="2">
    <source>
        <dbReference type="EMBL" id="GAA4786626.1"/>
    </source>
</evidence>
<dbReference type="Proteomes" id="UP001500928">
    <property type="component" value="Unassembled WGS sequence"/>
</dbReference>
<feature type="domain" description="Aspartate/glutamate/uridylate kinase" evidence="1">
    <location>
        <begin position="49"/>
        <end position="206"/>
    </location>
</feature>
<dbReference type="EMBL" id="BAABHO010000013">
    <property type="protein sequence ID" value="GAA4786626.1"/>
    <property type="molecule type" value="Genomic_DNA"/>
</dbReference>
<dbReference type="InterPro" id="IPR001048">
    <property type="entry name" value="Asp/Glu/Uridylate_kinase"/>
</dbReference>
<evidence type="ECO:0000313" key="3">
    <source>
        <dbReference type="Proteomes" id="UP001500928"/>
    </source>
</evidence>
<comment type="caution">
    <text evidence="2">The sequence shown here is derived from an EMBL/GenBank/DDBJ whole genome shotgun (WGS) entry which is preliminary data.</text>
</comment>
<organism evidence="2 3">
    <name type="scientific">Actinomycetospora chlora</name>
    <dbReference type="NCBI Taxonomy" id="663608"/>
    <lineage>
        <taxon>Bacteria</taxon>
        <taxon>Bacillati</taxon>
        <taxon>Actinomycetota</taxon>
        <taxon>Actinomycetes</taxon>
        <taxon>Pseudonocardiales</taxon>
        <taxon>Pseudonocardiaceae</taxon>
        <taxon>Actinomycetospora</taxon>
    </lineage>
</organism>
<name>A0ABP9AY67_9PSEU</name>
<evidence type="ECO:0000259" key="1">
    <source>
        <dbReference type="Pfam" id="PF00696"/>
    </source>
</evidence>
<dbReference type="RefSeq" id="WP_345413863.1">
    <property type="nucleotide sequence ID" value="NZ_BAABHO010000013.1"/>
</dbReference>
<proteinExistence type="predicted"/>
<reference evidence="3" key="1">
    <citation type="journal article" date="2019" name="Int. J. Syst. Evol. Microbiol.">
        <title>The Global Catalogue of Microorganisms (GCM) 10K type strain sequencing project: providing services to taxonomists for standard genome sequencing and annotation.</title>
        <authorList>
            <consortium name="The Broad Institute Genomics Platform"/>
            <consortium name="The Broad Institute Genome Sequencing Center for Infectious Disease"/>
            <person name="Wu L."/>
            <person name="Ma J."/>
        </authorList>
    </citation>
    <scope>NUCLEOTIDE SEQUENCE [LARGE SCALE GENOMIC DNA]</scope>
    <source>
        <strain evidence="3">JCM 17979</strain>
    </source>
</reference>